<keyword evidence="2" id="KW-1185">Reference proteome</keyword>
<reference evidence="1 2" key="1">
    <citation type="journal article" date="2023" name="IMA Fungus">
        <title>Comparative genomic study of the Penicillium genus elucidates a diverse pangenome and 15 lateral gene transfer events.</title>
        <authorList>
            <person name="Petersen C."/>
            <person name="Sorensen T."/>
            <person name="Nielsen M.R."/>
            <person name="Sondergaard T.E."/>
            <person name="Sorensen J.L."/>
            <person name="Fitzpatrick D.A."/>
            <person name="Frisvad J.C."/>
            <person name="Nielsen K.L."/>
        </authorList>
    </citation>
    <scope>NUCLEOTIDE SEQUENCE [LARGE SCALE GENOMIC DNA]</scope>
    <source>
        <strain evidence="1 2">IBT 35679</strain>
    </source>
</reference>
<gene>
    <name evidence="1" type="ORF">N7494_005225</name>
</gene>
<sequence>MSLTTPESHQEYSFTSKESPGVLAADHANVKSFSAGKKSFEAALRSIINRCYEPLKTPNNLYYEFLACVYQKLFFAQPCESHVAFHALNILHKDERMPEDCRHAIRMVLHSQMMAISWKVFIDFKHASANRAVLQYKHACPDTATFAIRSCPEDCLMELVRIKAIPASGFNSAGQSFFHQAFHQGRVDIAHGLLLQMSVEHILEPACITADGQQQTILQMSVMKAELFNACWTKIESNPGLDLSNVLEHEHCVYVCGFATKDLAMRMLARGIDLANTVRARPFVTWLWMAQYQPSPAPFFSWLTQRGCWPYSTGAGHVTPLLVAAQHDRFEATSWLVWNNCSACEQMDCAVAAAVRQTKDSARILDMVLTRMSLAVPLHPPSWAQDIACEVIQAACNQDQMDGAKSLKFIQDLAIKKLQCVTAVAPDSLVYSKERFSIAKKQV</sequence>
<proteinExistence type="predicted"/>
<dbReference type="SUPFAM" id="SSF48403">
    <property type="entry name" value="Ankyrin repeat"/>
    <property type="match status" value="1"/>
</dbReference>
<accession>A0AAD6GHB3</accession>
<evidence type="ECO:0000313" key="1">
    <source>
        <dbReference type="EMBL" id="KAJ5543946.1"/>
    </source>
</evidence>
<organism evidence="1 2">
    <name type="scientific">Penicillium frequentans</name>
    <dbReference type="NCBI Taxonomy" id="3151616"/>
    <lineage>
        <taxon>Eukaryota</taxon>
        <taxon>Fungi</taxon>
        <taxon>Dikarya</taxon>
        <taxon>Ascomycota</taxon>
        <taxon>Pezizomycotina</taxon>
        <taxon>Eurotiomycetes</taxon>
        <taxon>Eurotiomycetidae</taxon>
        <taxon>Eurotiales</taxon>
        <taxon>Aspergillaceae</taxon>
        <taxon>Penicillium</taxon>
    </lineage>
</organism>
<evidence type="ECO:0000313" key="2">
    <source>
        <dbReference type="Proteomes" id="UP001220324"/>
    </source>
</evidence>
<protein>
    <submittedName>
        <fullName evidence="1">Uncharacterized protein</fullName>
    </submittedName>
</protein>
<comment type="caution">
    <text evidence="1">The sequence shown here is derived from an EMBL/GenBank/DDBJ whole genome shotgun (WGS) entry which is preliminary data.</text>
</comment>
<dbReference type="EMBL" id="JAQIZZ010000004">
    <property type="protein sequence ID" value="KAJ5543946.1"/>
    <property type="molecule type" value="Genomic_DNA"/>
</dbReference>
<dbReference type="AlphaFoldDB" id="A0AAD6GHB3"/>
<dbReference type="InterPro" id="IPR036770">
    <property type="entry name" value="Ankyrin_rpt-contain_sf"/>
</dbReference>
<dbReference type="Proteomes" id="UP001220324">
    <property type="component" value="Unassembled WGS sequence"/>
</dbReference>
<name>A0AAD6GHB3_9EURO</name>